<dbReference type="AlphaFoldDB" id="A0A0F8Y401"/>
<name>A0A0F8Y401_9ZZZZ</name>
<reference evidence="1" key="1">
    <citation type="journal article" date="2015" name="Nature">
        <title>Complex archaea that bridge the gap between prokaryotes and eukaryotes.</title>
        <authorList>
            <person name="Spang A."/>
            <person name="Saw J.H."/>
            <person name="Jorgensen S.L."/>
            <person name="Zaremba-Niedzwiedzka K."/>
            <person name="Martijn J."/>
            <person name="Lind A.E."/>
            <person name="van Eijk R."/>
            <person name="Schleper C."/>
            <person name="Guy L."/>
            <person name="Ettema T.J."/>
        </authorList>
    </citation>
    <scope>NUCLEOTIDE SEQUENCE</scope>
</reference>
<comment type="caution">
    <text evidence="1">The sequence shown here is derived from an EMBL/GenBank/DDBJ whole genome shotgun (WGS) entry which is preliminary data.</text>
</comment>
<gene>
    <name evidence="1" type="ORF">LCGC14_2867960</name>
</gene>
<sequence length="248" mass="28783">MPDFYYIDLYFDPEEKTLREIVDGCVYSLICSGATFEKVFLVSSSNRKQVSIGEHVQIEPQDLGVMAETYFEEHEGETNFLFSFPPLGRIMFKYDFVLDQYMMDEIAEEEADTKSSANDIGVTFMYTVSRHGGRRVKVSMSFWEEYLLTHGSWEVHRMNIEKIYSFIGAINQNVEPYFGAMNSELHLNTDESFDMLREGKFPEGNDFVFVGKQMLHLLDMDEVKARGIRQTVMPNKAVILELTDKWTL</sequence>
<protein>
    <submittedName>
        <fullName evidence="1">Uncharacterized protein</fullName>
    </submittedName>
</protein>
<dbReference type="EMBL" id="LAZR01055599">
    <property type="protein sequence ID" value="KKK76013.1"/>
    <property type="molecule type" value="Genomic_DNA"/>
</dbReference>
<organism evidence="1">
    <name type="scientific">marine sediment metagenome</name>
    <dbReference type="NCBI Taxonomy" id="412755"/>
    <lineage>
        <taxon>unclassified sequences</taxon>
        <taxon>metagenomes</taxon>
        <taxon>ecological metagenomes</taxon>
    </lineage>
</organism>
<accession>A0A0F8Y401</accession>
<proteinExistence type="predicted"/>
<evidence type="ECO:0000313" key="1">
    <source>
        <dbReference type="EMBL" id="KKK76013.1"/>
    </source>
</evidence>